<comment type="caution">
    <text evidence="2">The sequence shown here is derived from an EMBL/GenBank/DDBJ whole genome shotgun (WGS) entry which is preliminary data.</text>
</comment>
<dbReference type="OrthoDB" id="21539at2759"/>
<reference evidence="2 3" key="1">
    <citation type="submission" date="2016-10" db="EMBL/GenBank/DDBJ databases">
        <title>The genome of Paramicrosporidium saccamoebae is the missing link in understanding Cryptomycota and Microsporidia evolution.</title>
        <authorList>
            <person name="Quandt C.A."/>
            <person name="Beaudet D."/>
            <person name="Corsaro D."/>
            <person name="Michel R."/>
            <person name="Corradi N."/>
            <person name="James T."/>
        </authorList>
    </citation>
    <scope>NUCLEOTIDE SEQUENCE [LARGE SCALE GENOMIC DNA]</scope>
    <source>
        <strain evidence="2 3">KSL3</strain>
    </source>
</reference>
<gene>
    <name evidence="2" type="ORF">PSACC_02296</name>
</gene>
<feature type="non-terminal residue" evidence="2">
    <location>
        <position position="87"/>
    </location>
</feature>
<dbReference type="InterPro" id="IPR025609">
    <property type="entry name" value="Lsm14-like_N"/>
</dbReference>
<dbReference type="Proteomes" id="UP000240830">
    <property type="component" value="Unassembled WGS sequence"/>
</dbReference>
<dbReference type="InterPro" id="IPR010920">
    <property type="entry name" value="LSM_dom_sf"/>
</dbReference>
<evidence type="ECO:0000313" key="3">
    <source>
        <dbReference type="Proteomes" id="UP000240830"/>
    </source>
</evidence>
<protein>
    <submittedName>
        <fullName evidence="2">LSM14-like protein A</fullName>
    </submittedName>
</protein>
<dbReference type="Gene3D" id="2.30.30.100">
    <property type="match status" value="1"/>
</dbReference>
<feature type="domain" description="Lsm14-like N-terminal" evidence="1">
    <location>
        <begin position="50"/>
        <end position="84"/>
    </location>
</feature>
<dbReference type="SUPFAM" id="SSF50182">
    <property type="entry name" value="Sm-like ribonucleoproteins"/>
    <property type="match status" value="1"/>
</dbReference>
<dbReference type="EMBL" id="MTSL01000151">
    <property type="protein sequence ID" value="PJF17888.1"/>
    <property type="molecule type" value="Genomic_DNA"/>
</dbReference>
<evidence type="ECO:0000259" key="1">
    <source>
        <dbReference type="Pfam" id="PF12701"/>
    </source>
</evidence>
<proteinExistence type="predicted"/>
<sequence>MEMMAKCALRDTERILTLAIAPERRYKGTQQPRPDKGSLQKLTVSRMSVPYIGAKISLTSRSLIRYEGVLARVDPKEATISLERGTG</sequence>
<organism evidence="2 3">
    <name type="scientific">Paramicrosporidium saccamoebae</name>
    <dbReference type="NCBI Taxonomy" id="1246581"/>
    <lineage>
        <taxon>Eukaryota</taxon>
        <taxon>Fungi</taxon>
        <taxon>Fungi incertae sedis</taxon>
        <taxon>Cryptomycota</taxon>
        <taxon>Cryptomycota incertae sedis</taxon>
        <taxon>Paramicrosporidium</taxon>
    </lineage>
</organism>
<dbReference type="AlphaFoldDB" id="A0A2H9TJG9"/>
<accession>A0A2H9TJG9</accession>
<keyword evidence="3" id="KW-1185">Reference proteome</keyword>
<dbReference type="Pfam" id="PF12701">
    <property type="entry name" value="LSM14"/>
    <property type="match status" value="1"/>
</dbReference>
<evidence type="ECO:0000313" key="2">
    <source>
        <dbReference type="EMBL" id="PJF17888.1"/>
    </source>
</evidence>
<name>A0A2H9TJG9_9FUNG</name>